<dbReference type="PANTHER" id="PTHR12788:SF10">
    <property type="entry name" value="PROTEIN-TYROSINE SULFOTRANSFERASE"/>
    <property type="match status" value="1"/>
</dbReference>
<comment type="catalytic activity">
    <reaction evidence="4 5">
        <text>L-tyrosyl-[protein] + 3'-phosphoadenylyl sulfate = O-sulfo-L-tyrosine-[protein] + adenosine 3',5'-bisphosphate + H(+)</text>
        <dbReference type="Rhea" id="RHEA:16801"/>
        <dbReference type="Rhea" id="RHEA-COMP:10136"/>
        <dbReference type="Rhea" id="RHEA-COMP:11688"/>
        <dbReference type="ChEBI" id="CHEBI:15378"/>
        <dbReference type="ChEBI" id="CHEBI:46858"/>
        <dbReference type="ChEBI" id="CHEBI:58339"/>
        <dbReference type="ChEBI" id="CHEBI:58343"/>
        <dbReference type="ChEBI" id="CHEBI:65286"/>
        <dbReference type="EC" id="2.8.2.20"/>
    </reaction>
</comment>
<dbReference type="InterPro" id="IPR026634">
    <property type="entry name" value="TPST-like"/>
</dbReference>
<evidence type="ECO:0000313" key="7">
    <source>
        <dbReference type="EMBL" id="KAK7054566.1"/>
    </source>
</evidence>
<evidence type="ECO:0000256" key="3">
    <source>
        <dbReference type="ARBA" id="ARBA00022679"/>
    </source>
</evidence>
<evidence type="ECO:0000256" key="1">
    <source>
        <dbReference type="ARBA" id="ARBA00009988"/>
    </source>
</evidence>
<name>A0AAN8WI49_HALRR</name>
<dbReference type="GO" id="GO:0008476">
    <property type="term" value="F:protein-tyrosine sulfotransferase activity"/>
    <property type="evidence" value="ECO:0007669"/>
    <property type="project" value="UniProtKB-EC"/>
</dbReference>
<comment type="similarity">
    <text evidence="1 5">Belongs to the protein sulfotransferase family.</text>
</comment>
<dbReference type="PANTHER" id="PTHR12788">
    <property type="entry name" value="PROTEIN-TYROSINE SULFOTRANSFERASE 2"/>
    <property type="match status" value="1"/>
</dbReference>
<feature type="transmembrane region" description="Helical" evidence="6">
    <location>
        <begin position="20"/>
        <end position="41"/>
    </location>
</feature>
<evidence type="ECO:0000256" key="4">
    <source>
        <dbReference type="ARBA" id="ARBA00048460"/>
    </source>
</evidence>
<keyword evidence="6" id="KW-0472">Membrane</keyword>
<accession>A0AAN8WI49</accession>
<protein>
    <recommendedName>
        <fullName evidence="2 5">Protein-tyrosine sulfotransferase</fullName>
        <ecNumber evidence="2 5">2.8.2.20</ecNumber>
    </recommendedName>
</protein>
<keyword evidence="6" id="KW-1133">Transmembrane helix</keyword>
<reference evidence="7 8" key="1">
    <citation type="submission" date="2023-11" db="EMBL/GenBank/DDBJ databases">
        <title>Halocaridina rubra genome assembly.</title>
        <authorList>
            <person name="Smith C."/>
        </authorList>
    </citation>
    <scope>NUCLEOTIDE SEQUENCE [LARGE SCALE GENOMIC DNA]</scope>
    <source>
        <strain evidence="7">EP-1</strain>
        <tissue evidence="7">Whole</tissue>
    </source>
</reference>
<dbReference type="AlphaFoldDB" id="A0AAN8WI49"/>
<dbReference type="Pfam" id="PF13469">
    <property type="entry name" value="Sulfotransfer_3"/>
    <property type="match status" value="1"/>
</dbReference>
<comment type="function">
    <text evidence="5">Catalyzes the O-sulfation of tyrosine residues within acidic motifs of polypeptides, using 3'-phosphoadenylyl sulfate (PAPS) as cosubstrate.</text>
</comment>
<dbReference type="Gene3D" id="3.40.50.300">
    <property type="entry name" value="P-loop containing nucleotide triphosphate hydrolases"/>
    <property type="match status" value="1"/>
</dbReference>
<evidence type="ECO:0000256" key="6">
    <source>
        <dbReference type="SAM" id="Phobius"/>
    </source>
</evidence>
<dbReference type="InterPro" id="IPR027417">
    <property type="entry name" value="P-loop_NTPase"/>
</dbReference>
<dbReference type="SUPFAM" id="SSF52540">
    <property type="entry name" value="P-loop containing nucleoside triphosphate hydrolases"/>
    <property type="match status" value="1"/>
</dbReference>
<evidence type="ECO:0000313" key="8">
    <source>
        <dbReference type="Proteomes" id="UP001381693"/>
    </source>
</evidence>
<keyword evidence="8" id="KW-1185">Reference proteome</keyword>
<evidence type="ECO:0000256" key="2">
    <source>
        <dbReference type="ARBA" id="ARBA00013262"/>
    </source>
</evidence>
<organism evidence="7 8">
    <name type="scientific">Halocaridina rubra</name>
    <name type="common">Hawaiian red shrimp</name>
    <dbReference type="NCBI Taxonomy" id="373956"/>
    <lineage>
        <taxon>Eukaryota</taxon>
        <taxon>Metazoa</taxon>
        <taxon>Ecdysozoa</taxon>
        <taxon>Arthropoda</taxon>
        <taxon>Crustacea</taxon>
        <taxon>Multicrustacea</taxon>
        <taxon>Malacostraca</taxon>
        <taxon>Eumalacostraca</taxon>
        <taxon>Eucarida</taxon>
        <taxon>Decapoda</taxon>
        <taxon>Pleocyemata</taxon>
        <taxon>Caridea</taxon>
        <taxon>Atyoidea</taxon>
        <taxon>Atyidae</taxon>
        <taxon>Halocaridina</taxon>
    </lineage>
</organism>
<dbReference type="EC" id="2.8.2.20" evidence="2 5"/>
<sequence>MGKAKKNNDGQQGERISRVVIGRIVKAVDFILCIVLICLLIRTFTRTKKTYQEIDRATGQDALPEPPPSPLPQADVKPLNKHFYSSSEEFIFVGGMPGSGVSLMRAILDAHPDVRCGNGKNILFSIIQLWRSIAYNNYQLQRMRLGGVNERVIDIATSLFLFEVMAANGPPAPRLCTSDPHCMLGGRYFLRLLPNMKMVFLIRDLRAAAYSIFRKKKKISHVQMNTYEEAVRSLNNLLHTMRDECHLLGVDRCLPVRYENLVLRPRETMEDVLRFLDLPWKEEVLHHYFYANKTGVFSEPHSNDTDPIYDTSLTLWVGRTPKYITSFPTYYMQHLLYTGYDSSAFPPDYSRLPRYNWTRPERMLEGKDKSKMENFIRLVAKAVGRHLKEEK</sequence>
<keyword evidence="3 5" id="KW-0808">Transferase</keyword>
<proteinExistence type="inferred from homology"/>
<dbReference type="GO" id="GO:0005794">
    <property type="term" value="C:Golgi apparatus"/>
    <property type="evidence" value="ECO:0007669"/>
    <property type="project" value="TreeGrafter"/>
</dbReference>
<keyword evidence="6" id="KW-0812">Transmembrane</keyword>
<comment type="caution">
    <text evidence="7">The sequence shown here is derived from an EMBL/GenBank/DDBJ whole genome shotgun (WGS) entry which is preliminary data.</text>
</comment>
<gene>
    <name evidence="7" type="primary">TPST2_2</name>
    <name evidence="7" type="ORF">SK128_014919</name>
</gene>
<dbReference type="EMBL" id="JAXCGZ010021327">
    <property type="protein sequence ID" value="KAK7054566.1"/>
    <property type="molecule type" value="Genomic_DNA"/>
</dbReference>
<dbReference type="Proteomes" id="UP001381693">
    <property type="component" value="Unassembled WGS sequence"/>
</dbReference>
<evidence type="ECO:0000256" key="5">
    <source>
        <dbReference type="RuleBase" id="RU365018"/>
    </source>
</evidence>